<dbReference type="PROSITE" id="PS50893">
    <property type="entry name" value="ABC_TRANSPORTER_2"/>
    <property type="match status" value="2"/>
</dbReference>
<dbReference type="EMBL" id="JAUSTT010000006">
    <property type="protein sequence ID" value="MDQ0175420.1"/>
    <property type="molecule type" value="Genomic_DNA"/>
</dbReference>
<proteinExistence type="predicted"/>
<dbReference type="InterPro" id="IPR032781">
    <property type="entry name" value="ABC_tran_Xtn"/>
</dbReference>
<feature type="coiled-coil region" evidence="4">
    <location>
        <begin position="246"/>
        <end position="319"/>
    </location>
</feature>
<dbReference type="InterPro" id="IPR003593">
    <property type="entry name" value="AAA+_ATPase"/>
</dbReference>
<feature type="domain" description="ABC transporter" evidence="5">
    <location>
        <begin position="345"/>
        <end position="558"/>
    </location>
</feature>
<feature type="domain" description="ABC transporter" evidence="5">
    <location>
        <begin position="4"/>
        <end position="257"/>
    </location>
</feature>
<dbReference type="Pfam" id="PF00005">
    <property type="entry name" value="ABC_tran"/>
    <property type="match status" value="2"/>
</dbReference>
<keyword evidence="2" id="KW-0547">Nucleotide-binding</keyword>
<keyword evidence="1" id="KW-0677">Repeat</keyword>
<evidence type="ECO:0000259" key="5">
    <source>
        <dbReference type="PROSITE" id="PS50893"/>
    </source>
</evidence>
<name>A0ABT9WQ52_9BACI</name>
<keyword evidence="7" id="KW-1185">Reference proteome</keyword>
<dbReference type="Pfam" id="PF12848">
    <property type="entry name" value="ABC_tran_Xtn"/>
    <property type="match status" value="1"/>
</dbReference>
<accession>A0ABT9WQ52</accession>
<evidence type="ECO:0000313" key="6">
    <source>
        <dbReference type="EMBL" id="MDQ0175420.1"/>
    </source>
</evidence>
<keyword evidence="3" id="KW-0067">ATP-binding</keyword>
<dbReference type="SMART" id="SM00382">
    <property type="entry name" value="AAA"/>
    <property type="match status" value="2"/>
</dbReference>
<protein>
    <submittedName>
        <fullName evidence="6">ATPase subunit of ABC transporter with duplicated ATPase domains</fullName>
    </submittedName>
</protein>
<dbReference type="InterPro" id="IPR017871">
    <property type="entry name" value="ABC_transporter-like_CS"/>
</dbReference>
<dbReference type="PROSITE" id="PS00211">
    <property type="entry name" value="ABC_TRANSPORTER_1"/>
    <property type="match status" value="1"/>
</dbReference>
<evidence type="ECO:0000256" key="3">
    <source>
        <dbReference type="ARBA" id="ARBA00022840"/>
    </source>
</evidence>
<gene>
    <name evidence="6" type="ORF">J2S08_001254</name>
</gene>
<organism evidence="6 7">
    <name type="scientific">Bacillus chungangensis</name>
    <dbReference type="NCBI Taxonomy" id="587633"/>
    <lineage>
        <taxon>Bacteria</taxon>
        <taxon>Bacillati</taxon>
        <taxon>Bacillota</taxon>
        <taxon>Bacilli</taxon>
        <taxon>Bacillales</taxon>
        <taxon>Bacillaceae</taxon>
        <taxon>Bacillus</taxon>
    </lineage>
</organism>
<evidence type="ECO:0000256" key="2">
    <source>
        <dbReference type="ARBA" id="ARBA00022741"/>
    </source>
</evidence>
<dbReference type="NCBIfam" id="NF000355">
    <property type="entry name" value="ribo_prot_ABC_F"/>
    <property type="match status" value="1"/>
</dbReference>
<evidence type="ECO:0000313" key="7">
    <source>
        <dbReference type="Proteomes" id="UP001223586"/>
    </source>
</evidence>
<dbReference type="SUPFAM" id="SSF52540">
    <property type="entry name" value="P-loop containing nucleoside triphosphate hydrolases"/>
    <property type="match status" value="2"/>
</dbReference>
<keyword evidence="4" id="KW-0175">Coiled coil</keyword>
<dbReference type="CDD" id="cd03221">
    <property type="entry name" value="ABCF_EF-3"/>
    <property type="match status" value="2"/>
</dbReference>
<dbReference type="PANTHER" id="PTHR19211">
    <property type="entry name" value="ATP-BINDING TRANSPORT PROTEIN-RELATED"/>
    <property type="match status" value="1"/>
</dbReference>
<feature type="coiled-coil region" evidence="4">
    <location>
        <begin position="549"/>
        <end position="576"/>
    </location>
</feature>
<dbReference type="Proteomes" id="UP001223586">
    <property type="component" value="Unassembled WGS sequence"/>
</dbReference>
<dbReference type="InterPro" id="IPR050611">
    <property type="entry name" value="ABCF"/>
</dbReference>
<comment type="caution">
    <text evidence="6">The sequence shown here is derived from an EMBL/GenBank/DDBJ whole genome shotgun (WGS) entry which is preliminary data.</text>
</comment>
<dbReference type="InterPro" id="IPR003439">
    <property type="entry name" value="ABC_transporter-like_ATP-bd"/>
</dbReference>
<evidence type="ECO:0000256" key="4">
    <source>
        <dbReference type="SAM" id="Coils"/>
    </source>
</evidence>
<dbReference type="Gene3D" id="3.40.50.300">
    <property type="entry name" value="P-loop containing nucleotide triphosphate hydrolases"/>
    <property type="match status" value="2"/>
</dbReference>
<sequence>MLLLKAENISVELNGHILFENAAIEIREGQRIALIGKNGIGKTTFIKCLLGQLPIIKGYMNKHVNKEEIGWMEQDAKDQLPVTVRAFIELEDPHLYELKRTLLSMEQKLQLKTDIKSAEQYTLKLQQYIELNGYEWEAKVERQLQQVGLPNEIWGLPYQHISGGQKTRAKLARVMTKNPKLLVLDEPTNHLDMETMDWLAKWLKTFRGTILFISHERALIDEVAEITYEFTKDGLNKYAGGYKQYVKQKELALQTQLSQYQKQEQERKKLKEAIMQYRQWFQRSHHAAGERNPFAKKKANKHITRLKAKEKALERLEHNSIEKPKEEEKINVNLESERFSSRKMLSVSQMSFAYRNHAPLFNNVSFNIQRGDRIAVVGNNGSGKTTLLKLIAGELQATKGEIISHPALKIGYFRQELEDLDQEKTVLEQIMAASSMPQSEVRTILACFLFKRQDVFKKIKELSMGEKCRVAFVKLYFSEANLLVLDEPTNYLDIETRERIEEALCLYPGAAIIVSHDPYLLSKVSNRVISIKNRELSDYIGSYKEWKNYQHISNSLQQVENERSRLSLKLTQLLTEEMPDQQQEKTAYLSQIKILKDQLAQLDKIQDE</sequence>
<dbReference type="PANTHER" id="PTHR19211:SF100">
    <property type="entry name" value="RIBOSOME PROTECTION PROTEIN VMLR"/>
    <property type="match status" value="1"/>
</dbReference>
<evidence type="ECO:0000256" key="1">
    <source>
        <dbReference type="ARBA" id="ARBA00022737"/>
    </source>
</evidence>
<dbReference type="RefSeq" id="WP_307227732.1">
    <property type="nucleotide sequence ID" value="NZ_JAUSTT010000006.1"/>
</dbReference>
<reference evidence="6 7" key="1">
    <citation type="submission" date="2023-07" db="EMBL/GenBank/DDBJ databases">
        <title>Genomic Encyclopedia of Type Strains, Phase IV (KMG-IV): sequencing the most valuable type-strain genomes for metagenomic binning, comparative biology and taxonomic classification.</title>
        <authorList>
            <person name="Goeker M."/>
        </authorList>
    </citation>
    <scope>NUCLEOTIDE SEQUENCE [LARGE SCALE GENOMIC DNA]</scope>
    <source>
        <strain evidence="6 7">DSM 23837</strain>
    </source>
</reference>
<dbReference type="InterPro" id="IPR027417">
    <property type="entry name" value="P-loop_NTPase"/>
</dbReference>